<dbReference type="Pfam" id="PF04670">
    <property type="entry name" value="Gtr1_RagA"/>
    <property type="match status" value="1"/>
</dbReference>
<comment type="similarity">
    <text evidence="1">Belongs to the GTR/RAG GTP-binding protein family.</text>
</comment>
<feature type="compositionally biased region" description="Basic and acidic residues" evidence="4">
    <location>
        <begin position="1"/>
        <end position="10"/>
    </location>
</feature>
<dbReference type="RefSeq" id="XP_033426355.1">
    <property type="nucleotide sequence ID" value="XM_033570323.1"/>
</dbReference>
<sequence length="900" mass="99653">MGLFKRKDSKNSIQSEKDEQESFVSANSARTSNASLRSPGYKGSGLPASIPELSIAKPPDPALDPAAYLRSIHAVRERSRLVLQRAKRNQLNHFDVDMSKFTATASYIVSMIKRDYAPDYESIPPHGRWQHFDVGGRPRVNQLLQSWPSTIDAQERTRRLIDLFVVSVLLDAGAGTTWSYKSKESGKIYSRSEGLAVATLEMFKTGLFSSDPTEPCQVDGAGLKKVTVEALAKGMQHSENNQLAGLEGRAGLLARLSEALNNQDFFGVDARPGNLLGKDLSWWSGYRRCPCLVNNPLSVDYLLSHPSTLASSVPIVPITTLWTVLMDGLTPIWPPSRTQIDGLSIGDAWPCSSLPQSPPAQPWESIVPFHKLTQWLCYSIMVPMSKLMKIHFAGSDLLTGLPEYRNGGLLIDMGLLTLRESDFQRGIAAYKQNAQIKGQPNVEVVPLFSTDDDVVVEWRAVTVGFLDNLLIEVNSQLGLIGENQLTLAQMLEAGSWKGGREIAEVSRPNTKEPPIMILSDGTRLLADESNPSVPSFLCSARPVTLAGYQRPSFCSANTPPGWTAMDVRKKKRKVLLMGKSGSGKSSMRSIIFSNYVAKDVRRLGATIDVEHSHVKFMGNLTLNLWDCGGQDAFMETYLASQRSNIFSDVAVLIYVFDIESREVERDLDTYNAIIAALKEFSPNAYVFCLVHKLDLIQAEHRQRIYEERSALIRSRSEHFSIDTFGSSIWDQSLYKAWAGIVHRLIPNLTVIERFLHAFAKRINAEEVILFERSTFLTVTSVASEIGDLNPIYDRHERLSNIMKAFKHCAARNTHTTPASAGFVVMHTKTPQFNVFLGRFTDNTYIFMVVPPGEAAYNCAVMNTMLAREGFSKAAATGQGDGFPLPAPDSPDGETAFNSHG</sequence>
<dbReference type="EMBL" id="QUQM01000004">
    <property type="protein sequence ID" value="KAA8646994.1"/>
    <property type="molecule type" value="Genomic_DNA"/>
</dbReference>
<dbReference type="GeneID" id="54328377"/>
<dbReference type="CDD" id="cd11384">
    <property type="entry name" value="RagA_like"/>
    <property type="match status" value="1"/>
</dbReference>
<dbReference type="Proteomes" id="UP000324241">
    <property type="component" value="Unassembled WGS sequence"/>
</dbReference>
<dbReference type="FunFam" id="3.30.450.190:FF:000003">
    <property type="entry name" value="Small monomeric GTPase (Gtr1)"/>
    <property type="match status" value="1"/>
</dbReference>
<reference evidence="5 6" key="1">
    <citation type="submission" date="2019-08" db="EMBL/GenBank/DDBJ databases">
        <title>The genome sequence of a newly discovered highly antifungal drug resistant Aspergillus species, Aspergillus tanneri NIH 1004.</title>
        <authorList>
            <person name="Mounaud S."/>
            <person name="Singh I."/>
            <person name="Joardar V."/>
            <person name="Pakala S."/>
            <person name="Pakala S."/>
            <person name="Venepally P."/>
            <person name="Chung J.K."/>
            <person name="Losada L."/>
            <person name="Nierman W.C."/>
        </authorList>
    </citation>
    <scope>NUCLEOTIDE SEQUENCE [LARGE SCALE GENOMIC DNA]</scope>
    <source>
        <strain evidence="5 6">NIH1004</strain>
    </source>
</reference>
<feature type="compositionally biased region" description="Polar residues" evidence="4">
    <location>
        <begin position="22"/>
        <end position="36"/>
    </location>
</feature>
<dbReference type="InterPro" id="IPR027417">
    <property type="entry name" value="P-loop_NTPase"/>
</dbReference>
<dbReference type="FunFam" id="3.40.50.300:FF:000488">
    <property type="entry name" value="Small monomeric GTPase (Gtr1)"/>
    <property type="match status" value="1"/>
</dbReference>
<accession>A0A5M9MNH1</accession>
<evidence type="ECO:0000313" key="5">
    <source>
        <dbReference type="EMBL" id="KAA8646994.1"/>
    </source>
</evidence>
<organism evidence="5 6">
    <name type="scientific">Aspergillus tanneri</name>
    <dbReference type="NCBI Taxonomy" id="1220188"/>
    <lineage>
        <taxon>Eukaryota</taxon>
        <taxon>Fungi</taxon>
        <taxon>Dikarya</taxon>
        <taxon>Ascomycota</taxon>
        <taxon>Pezizomycotina</taxon>
        <taxon>Eurotiomycetes</taxon>
        <taxon>Eurotiomycetidae</taxon>
        <taxon>Eurotiales</taxon>
        <taxon>Aspergillaceae</taxon>
        <taxon>Aspergillus</taxon>
        <taxon>Aspergillus subgen. Circumdati</taxon>
    </lineage>
</organism>
<keyword evidence="2" id="KW-0547">Nucleotide-binding</keyword>
<dbReference type="SUPFAM" id="SSF52540">
    <property type="entry name" value="P-loop containing nucleoside triphosphate hydrolases"/>
    <property type="match status" value="1"/>
</dbReference>
<feature type="region of interest" description="Disordered" evidence="4">
    <location>
        <begin position="876"/>
        <end position="900"/>
    </location>
</feature>
<dbReference type="InterPro" id="IPR039397">
    <property type="entry name" value="RagA/B"/>
</dbReference>
<name>A0A5M9MNH1_9EURO</name>
<dbReference type="AlphaFoldDB" id="A0A5M9MNH1"/>
<dbReference type="VEuPathDB" id="FungiDB:EYZ11_000107"/>
<proteinExistence type="inferred from homology"/>
<dbReference type="InterPro" id="IPR012469">
    <property type="entry name" value="DUF1688"/>
</dbReference>
<dbReference type="InterPro" id="IPR006762">
    <property type="entry name" value="Gtr1_RagA"/>
</dbReference>
<evidence type="ECO:0000256" key="1">
    <source>
        <dbReference type="ARBA" id="ARBA00007756"/>
    </source>
</evidence>
<evidence type="ECO:0000313" key="6">
    <source>
        <dbReference type="Proteomes" id="UP000324241"/>
    </source>
</evidence>
<protein>
    <recommendedName>
        <fullName evidence="7">GTP-binding protein</fullName>
    </recommendedName>
</protein>
<dbReference type="GO" id="GO:0005525">
    <property type="term" value="F:GTP binding"/>
    <property type="evidence" value="ECO:0007669"/>
    <property type="project" value="UniProtKB-KW"/>
</dbReference>
<dbReference type="Pfam" id="PF07958">
    <property type="entry name" value="DUF1688"/>
    <property type="match status" value="1"/>
</dbReference>
<gene>
    <name evidence="5" type="ORF">ATNIH1004_005675</name>
</gene>
<dbReference type="OrthoDB" id="2153176at2759"/>
<keyword evidence="3" id="KW-0342">GTP-binding</keyword>
<evidence type="ECO:0000256" key="4">
    <source>
        <dbReference type="SAM" id="MobiDB-lite"/>
    </source>
</evidence>
<evidence type="ECO:0008006" key="7">
    <source>
        <dbReference type="Google" id="ProtNLM"/>
    </source>
</evidence>
<dbReference type="PANTHER" id="PTHR31687:SF3">
    <property type="entry name" value="PROTEIN URG3"/>
    <property type="match status" value="1"/>
</dbReference>
<comment type="caution">
    <text evidence="5">The sequence shown here is derived from an EMBL/GenBank/DDBJ whole genome shotgun (WGS) entry which is preliminary data.</text>
</comment>
<dbReference type="VEuPathDB" id="FungiDB:EYZ11_000162"/>
<dbReference type="PANTHER" id="PTHR31687">
    <property type="match status" value="1"/>
</dbReference>
<evidence type="ECO:0000256" key="3">
    <source>
        <dbReference type="ARBA" id="ARBA00023134"/>
    </source>
</evidence>
<evidence type="ECO:0000256" key="2">
    <source>
        <dbReference type="ARBA" id="ARBA00022741"/>
    </source>
</evidence>
<feature type="region of interest" description="Disordered" evidence="4">
    <location>
        <begin position="1"/>
        <end position="43"/>
    </location>
</feature>
<dbReference type="Gene3D" id="3.30.450.190">
    <property type="match status" value="1"/>
</dbReference>
<dbReference type="Gene3D" id="3.40.50.300">
    <property type="entry name" value="P-loop containing nucleotide triphosphate hydrolases"/>
    <property type="match status" value="1"/>
</dbReference>